<name>A0A3D8IXD9_9HELI</name>
<proteinExistence type="predicted"/>
<evidence type="ECO:0000313" key="2">
    <source>
        <dbReference type="Proteomes" id="UP000257067"/>
    </source>
</evidence>
<accession>A0A3D8IXD9</accession>
<sequence length="712" mass="77662">MTMIDLKSSVFTLTGTPKSQYILTILNSPQATPQSTTYYSGGFSIGKELSFTLESVHTLALETGKRIDVKENASFIINGTHTTINSAGSEYGGQSKFRFSSNTWKKQISSLNLSSGARAEFKNAFFFIHDGTITMQKDSTLAIQTDVIRFQRSLSNNGGEINLKGNTYIVGSPIDTKPAGTGQKNTAAFFTSIDGKVAIEGNLYNGGTTPIDSSQNPIFPAFDPPAMGGGSIVLKGGSMQVSGNIISQSGGSSSNEGGLQNSNIELYGSSLKAQNLQNQANSLLLFGAYDNKMGTFEGNIQNNGNVLVDLGGIKLDGDYQLVLGTISGITSDKIELKNGNTGFSKAILDFKNDEWSGVVKLQIDQNAINAFKQGLNEGERGILESFGDEIFIFEGATTSSLSQDVSTFKDKLKTGLLDSSYLFIETMKSHSTILDLRPHTLTFDILGGGIWGGGNGGIGGIGMRWDDETLFEIGSLEMSFWGAYAYGNFNQSLPSFNLLGISEFKNQSHNLALNAYTNFIFQESETSLSVGYFASFLASSRKTQTPDTFEILTSRYSHHYIRANLAQGYRFSFSQFFTKPYFSLNQALHLIPSFSEGDSSYAYSSQKYCTYDLSAMVGIEMGYEISNLYKIYANVSYEGMIYNSSDFVLFTSSHTPIAFKTPFIHRVGVDFGGYVGINEAFGVNFEGNFKYMGKDFYYLGGNIALKYTFSSF</sequence>
<evidence type="ECO:0000313" key="1">
    <source>
        <dbReference type="EMBL" id="RDU69274.1"/>
    </source>
</evidence>
<reference evidence="1 2" key="1">
    <citation type="submission" date="2018-04" db="EMBL/GenBank/DDBJ databases">
        <title>Novel Campyloabacter and Helicobacter Species and Strains.</title>
        <authorList>
            <person name="Mannion A.J."/>
            <person name="Shen Z."/>
            <person name="Fox J.G."/>
        </authorList>
    </citation>
    <scope>NUCLEOTIDE SEQUENCE [LARGE SCALE GENOMIC DNA]</scope>
    <source>
        <strain evidence="1 2">ATCC 700242</strain>
    </source>
</reference>
<dbReference type="OrthoDB" id="5330118at2"/>
<dbReference type="InterPro" id="IPR036709">
    <property type="entry name" value="Autotransporte_beta_dom_sf"/>
</dbReference>
<protein>
    <recommendedName>
        <fullName evidence="3">Autotransporter domain-containing protein</fullName>
    </recommendedName>
</protein>
<organism evidence="1 2">
    <name type="scientific">Helicobacter cholecystus</name>
    <dbReference type="NCBI Taxonomy" id="45498"/>
    <lineage>
        <taxon>Bacteria</taxon>
        <taxon>Pseudomonadati</taxon>
        <taxon>Campylobacterota</taxon>
        <taxon>Epsilonproteobacteria</taxon>
        <taxon>Campylobacterales</taxon>
        <taxon>Helicobacteraceae</taxon>
        <taxon>Helicobacter</taxon>
    </lineage>
</organism>
<gene>
    <name evidence="1" type="ORF">CQA62_03815</name>
</gene>
<evidence type="ECO:0008006" key="3">
    <source>
        <dbReference type="Google" id="ProtNLM"/>
    </source>
</evidence>
<dbReference type="SUPFAM" id="SSF103515">
    <property type="entry name" value="Autotransporter"/>
    <property type="match status" value="1"/>
</dbReference>
<keyword evidence="2" id="KW-1185">Reference proteome</keyword>
<comment type="caution">
    <text evidence="1">The sequence shown here is derived from an EMBL/GenBank/DDBJ whole genome shotgun (WGS) entry which is preliminary data.</text>
</comment>
<dbReference type="Proteomes" id="UP000257067">
    <property type="component" value="Unassembled WGS sequence"/>
</dbReference>
<dbReference type="AlphaFoldDB" id="A0A3D8IXD9"/>
<dbReference type="EMBL" id="NXLU01000003">
    <property type="protein sequence ID" value="RDU69274.1"/>
    <property type="molecule type" value="Genomic_DNA"/>
</dbReference>